<dbReference type="GO" id="GO:0005524">
    <property type="term" value="F:ATP binding"/>
    <property type="evidence" value="ECO:0007669"/>
    <property type="project" value="UniProtKB-UniRule"/>
</dbReference>
<sequence length="768" mass="85605">MNSSADECQPGHGHAGDISAKEAEVGILPSHGNLAMRYLIPMLSSSTHDNNFITGISLDIPGTQGRPPLIKHLSAPAYQSPLRHHRRQASQHREVKETLNARSEYTNNQEDGKAEHRINQYIIKDEIGRGSFGAVHLAVDQYGKEFAVKEFSKSRLRKRAQSNILRRPQGRRRPGQLAAGLGFNAPLHRHSASDIQTGEEQGNPLYLIKEEIAIMKKLNHPNLVSLIEVLDDPEEDSLYMVLEMCKKGVVMKVGLGEKSDPYSTESCRCWFRDLVLGIEYLHAQGVVHRDIKPDNLLLTEDDVLKIVDFGVSEMFEKSSEMRTAKSAGSPAFLPPELCVMKHGNISGKAADIWSIGVSLYCLRFGRIPFEKTGVLELYEAIKNDDLEIEPNNEPDFCDLMRRLLDKDPSKRITMQEIREHSWVTKNGTDPLLPAEENTSDLIEPPSEIEVNHAITTRMRNLLMMMKAVKKFKGLLNQHKRPTGFSNALGHGVRTVRHSSAGPLSSVDGTSEPHLHKSRSADLHDRWGVKQALAAEGVHQDISFPHMDANRSMRGEVDESAIAKDHHEQDTPRPTPKKSRFDEVPAPTPELSREDFHEKGHAHNPLDAEPLYLGIGRGDQDASEPTFQDLIAESPTAADFSIYETAYQQEVDRIRAAQGQTATVYLTRRVDDKKEYKQDKHMVDAPSAAQVESSQPHTGFKVLLDNAREEKPSAKEQMLAAGDTFSDIASKAVANSKNLGKDLSDKGGTAVDKVLEMATEKRKEMSQDK</sequence>
<feature type="region of interest" description="Disordered" evidence="4">
    <location>
        <begin position="497"/>
        <end position="521"/>
    </location>
</feature>
<dbReference type="PROSITE" id="PS00108">
    <property type="entry name" value="PROTEIN_KINASE_ST"/>
    <property type="match status" value="1"/>
</dbReference>
<dbReference type="Gene3D" id="3.30.200.20">
    <property type="entry name" value="Phosphorylase Kinase, domain 1"/>
    <property type="match status" value="1"/>
</dbReference>
<dbReference type="InterPro" id="IPR017441">
    <property type="entry name" value="Protein_kinase_ATP_BS"/>
</dbReference>
<proteinExistence type="predicted"/>
<organism evidence="6 7">
    <name type="scientific">Lachnellula occidentalis</name>
    <dbReference type="NCBI Taxonomy" id="215460"/>
    <lineage>
        <taxon>Eukaryota</taxon>
        <taxon>Fungi</taxon>
        <taxon>Dikarya</taxon>
        <taxon>Ascomycota</taxon>
        <taxon>Pezizomycotina</taxon>
        <taxon>Leotiomycetes</taxon>
        <taxon>Helotiales</taxon>
        <taxon>Lachnaceae</taxon>
        <taxon>Lachnellula</taxon>
    </lineage>
</organism>
<dbReference type="InterPro" id="IPR000719">
    <property type="entry name" value="Prot_kinase_dom"/>
</dbReference>
<dbReference type="EMBL" id="QGMI01000220">
    <property type="protein sequence ID" value="TVY44800.1"/>
    <property type="molecule type" value="Genomic_DNA"/>
</dbReference>
<feature type="binding site" evidence="3">
    <location>
        <position position="149"/>
    </location>
    <ligand>
        <name>ATP</name>
        <dbReference type="ChEBI" id="CHEBI:30616"/>
    </ligand>
</feature>
<dbReference type="SMART" id="SM00220">
    <property type="entry name" value="S_TKc"/>
    <property type="match status" value="1"/>
</dbReference>
<feature type="compositionally biased region" description="Basic and acidic residues" evidence="4">
    <location>
        <begin position="560"/>
        <end position="570"/>
    </location>
</feature>
<keyword evidence="6" id="KW-0808">Transferase</keyword>
<gene>
    <name evidence="6" type="primary">cmkC</name>
    <name evidence="6" type="ORF">LOCC1_G002152</name>
</gene>
<evidence type="ECO:0000256" key="3">
    <source>
        <dbReference type="PROSITE-ProRule" id="PRU10141"/>
    </source>
</evidence>
<evidence type="ECO:0000256" key="4">
    <source>
        <dbReference type="SAM" id="MobiDB-lite"/>
    </source>
</evidence>
<evidence type="ECO:0000259" key="5">
    <source>
        <dbReference type="PROSITE" id="PS50011"/>
    </source>
</evidence>
<dbReference type="GO" id="GO:0035556">
    <property type="term" value="P:intracellular signal transduction"/>
    <property type="evidence" value="ECO:0007669"/>
    <property type="project" value="TreeGrafter"/>
</dbReference>
<dbReference type="FunFam" id="3.30.200.20:FF:000447">
    <property type="entry name" value="Calcium/calmodulin dependent protein kinase"/>
    <property type="match status" value="1"/>
</dbReference>
<accession>A0A8H8S1N7</accession>
<protein>
    <submittedName>
        <fullName evidence="6">Calcium/calmodulin-dependent protein kinase kinase</fullName>
    </submittedName>
</protein>
<dbReference type="OrthoDB" id="68483at2759"/>
<keyword evidence="7" id="KW-1185">Reference proteome</keyword>
<dbReference type="Pfam" id="PF00069">
    <property type="entry name" value="Pkinase"/>
    <property type="match status" value="1"/>
</dbReference>
<dbReference type="AlphaFoldDB" id="A0A8H8S1N7"/>
<dbReference type="PANTHER" id="PTHR24346:SF77">
    <property type="entry name" value="SERINE THREONINE PROTEIN KINASE"/>
    <property type="match status" value="1"/>
</dbReference>
<keyword evidence="1 3" id="KW-0547">Nucleotide-binding</keyword>
<dbReference type="SUPFAM" id="SSF56112">
    <property type="entry name" value="Protein kinase-like (PK-like)"/>
    <property type="match status" value="1"/>
</dbReference>
<dbReference type="FunFam" id="1.10.510.10:FF:000995">
    <property type="entry name" value="BcCMK3, calcium/calmodulin-dependent protein kinase"/>
    <property type="match status" value="1"/>
</dbReference>
<keyword evidence="2 3" id="KW-0067">ATP-binding</keyword>
<feature type="compositionally biased region" description="Basic and acidic residues" evidence="4">
    <location>
        <begin position="510"/>
        <end position="521"/>
    </location>
</feature>
<evidence type="ECO:0000313" key="6">
    <source>
        <dbReference type="EMBL" id="TVY44800.1"/>
    </source>
</evidence>
<dbReference type="Proteomes" id="UP000443090">
    <property type="component" value="Unassembled WGS sequence"/>
</dbReference>
<dbReference type="PROSITE" id="PS50011">
    <property type="entry name" value="PROTEIN_KINASE_DOM"/>
    <property type="match status" value="1"/>
</dbReference>
<dbReference type="PANTHER" id="PTHR24346">
    <property type="entry name" value="MAP/MICROTUBULE AFFINITY-REGULATING KINASE"/>
    <property type="match status" value="1"/>
</dbReference>
<evidence type="ECO:0000313" key="7">
    <source>
        <dbReference type="Proteomes" id="UP000443090"/>
    </source>
</evidence>
<keyword evidence="6" id="KW-0418">Kinase</keyword>
<feature type="region of interest" description="Disordered" evidence="4">
    <location>
        <begin position="560"/>
        <end position="591"/>
    </location>
</feature>
<feature type="region of interest" description="Disordered" evidence="4">
    <location>
        <begin position="1"/>
        <end position="20"/>
    </location>
</feature>
<dbReference type="PROSITE" id="PS00107">
    <property type="entry name" value="PROTEIN_KINASE_ATP"/>
    <property type="match status" value="1"/>
</dbReference>
<feature type="domain" description="Protein kinase" evidence="5">
    <location>
        <begin position="121"/>
        <end position="423"/>
    </location>
</feature>
<dbReference type="Gene3D" id="1.10.510.10">
    <property type="entry name" value="Transferase(Phosphotransferase) domain 1"/>
    <property type="match status" value="1"/>
</dbReference>
<dbReference type="GO" id="GO:0005737">
    <property type="term" value="C:cytoplasm"/>
    <property type="evidence" value="ECO:0007669"/>
    <property type="project" value="TreeGrafter"/>
</dbReference>
<evidence type="ECO:0000256" key="2">
    <source>
        <dbReference type="ARBA" id="ARBA00022840"/>
    </source>
</evidence>
<reference evidence="6 7" key="1">
    <citation type="submission" date="2018-05" db="EMBL/GenBank/DDBJ databases">
        <title>Genome sequencing and assembly of the regulated plant pathogen Lachnellula willkommii and related sister species for the development of diagnostic species identification markers.</title>
        <authorList>
            <person name="Giroux E."/>
            <person name="Bilodeau G."/>
        </authorList>
    </citation>
    <scope>NUCLEOTIDE SEQUENCE [LARGE SCALE GENOMIC DNA]</scope>
    <source>
        <strain evidence="6 7">CBS 160.35</strain>
    </source>
</reference>
<dbReference type="GO" id="GO:0004674">
    <property type="term" value="F:protein serine/threonine kinase activity"/>
    <property type="evidence" value="ECO:0007669"/>
    <property type="project" value="TreeGrafter"/>
</dbReference>
<comment type="caution">
    <text evidence="6">The sequence shown here is derived from an EMBL/GenBank/DDBJ whole genome shotgun (WGS) entry which is preliminary data.</text>
</comment>
<dbReference type="CDD" id="cd14008">
    <property type="entry name" value="STKc_LKB1_CaMKK"/>
    <property type="match status" value="1"/>
</dbReference>
<name>A0A8H8S1N7_9HELO</name>
<evidence type="ECO:0000256" key="1">
    <source>
        <dbReference type="ARBA" id="ARBA00022741"/>
    </source>
</evidence>
<dbReference type="InterPro" id="IPR008271">
    <property type="entry name" value="Ser/Thr_kinase_AS"/>
</dbReference>
<dbReference type="InterPro" id="IPR011009">
    <property type="entry name" value="Kinase-like_dom_sf"/>
</dbReference>